<evidence type="ECO:0008006" key="12">
    <source>
        <dbReference type="Google" id="ProtNLM"/>
    </source>
</evidence>
<keyword evidence="3" id="KW-0678">Repressor</keyword>
<dbReference type="InterPro" id="IPR006988">
    <property type="entry name" value="Nab_N"/>
</dbReference>
<evidence type="ECO:0000313" key="11">
    <source>
        <dbReference type="Proteomes" id="UP000007879"/>
    </source>
</evidence>
<dbReference type="GO" id="GO:0005634">
    <property type="term" value="C:nucleus"/>
    <property type="evidence" value="ECO:0007669"/>
    <property type="project" value="UniProtKB-SubCell"/>
</dbReference>
<dbReference type="InterPro" id="IPR038398">
    <property type="entry name" value="NCD2_sf"/>
</dbReference>
<keyword evidence="4" id="KW-0805">Transcription regulation</keyword>
<dbReference type="AlphaFoldDB" id="A0AAN0IMU9"/>
<accession>A0AAN0IMU9</accession>
<evidence type="ECO:0000256" key="2">
    <source>
        <dbReference type="ARBA" id="ARBA00008864"/>
    </source>
</evidence>
<feature type="domain" description="Nab N-terminal" evidence="8">
    <location>
        <begin position="8"/>
        <end position="63"/>
    </location>
</feature>
<reference evidence="10" key="2">
    <citation type="submission" date="2024-06" db="UniProtKB">
        <authorList>
            <consortium name="EnsemblMetazoa"/>
        </authorList>
    </citation>
    <scope>IDENTIFICATION</scope>
</reference>
<reference evidence="11" key="1">
    <citation type="journal article" date="2010" name="Nature">
        <title>The Amphimedon queenslandica genome and the evolution of animal complexity.</title>
        <authorList>
            <person name="Srivastava M."/>
            <person name="Simakov O."/>
            <person name="Chapman J."/>
            <person name="Fahey B."/>
            <person name="Gauthier M.E."/>
            <person name="Mitros T."/>
            <person name="Richards G.S."/>
            <person name="Conaco C."/>
            <person name="Dacre M."/>
            <person name="Hellsten U."/>
            <person name="Larroux C."/>
            <person name="Putnam N.H."/>
            <person name="Stanke M."/>
            <person name="Adamska M."/>
            <person name="Darling A."/>
            <person name="Degnan S.M."/>
            <person name="Oakley T.H."/>
            <person name="Plachetzki D.C."/>
            <person name="Zhai Y."/>
            <person name="Adamski M."/>
            <person name="Calcino A."/>
            <person name="Cummins S.F."/>
            <person name="Goodstein D.M."/>
            <person name="Harris C."/>
            <person name="Jackson D.J."/>
            <person name="Leys S.P."/>
            <person name="Shu S."/>
            <person name="Woodcroft B.J."/>
            <person name="Vervoort M."/>
            <person name="Kosik K.S."/>
            <person name="Manning G."/>
            <person name="Degnan B.M."/>
            <person name="Rokhsar D.S."/>
        </authorList>
    </citation>
    <scope>NUCLEOTIDE SEQUENCE [LARGE SCALE GENOMIC DNA]</scope>
</reference>
<comment type="subcellular location">
    <subcellularLocation>
        <location evidence="1">Nucleus</location>
    </subcellularLocation>
</comment>
<feature type="compositionally biased region" description="Low complexity" evidence="7">
    <location>
        <begin position="469"/>
        <end position="488"/>
    </location>
</feature>
<evidence type="ECO:0000256" key="4">
    <source>
        <dbReference type="ARBA" id="ARBA00023015"/>
    </source>
</evidence>
<comment type="similarity">
    <text evidence="2">Belongs to the NAB family.</text>
</comment>
<dbReference type="PANTHER" id="PTHR12623">
    <property type="entry name" value="NGFI-A BINDING PROTEIN"/>
    <property type="match status" value="1"/>
</dbReference>
<dbReference type="InterPro" id="IPR006989">
    <property type="entry name" value="NAB_co-repressor_dom"/>
</dbReference>
<dbReference type="PANTHER" id="PTHR12623:SF10">
    <property type="entry name" value="NGFI-A-BINDING PROTEIN HOMOLOG"/>
    <property type="match status" value="1"/>
</dbReference>
<keyword evidence="5" id="KW-0804">Transcription</keyword>
<dbReference type="GeneID" id="105313363"/>
<evidence type="ECO:0000256" key="5">
    <source>
        <dbReference type="ARBA" id="ARBA00023163"/>
    </source>
</evidence>
<dbReference type="RefSeq" id="XP_011405023.1">
    <property type="nucleotide sequence ID" value="XM_011406721.1"/>
</dbReference>
<evidence type="ECO:0000259" key="9">
    <source>
        <dbReference type="Pfam" id="PF04905"/>
    </source>
</evidence>
<keyword evidence="11" id="KW-1185">Reference proteome</keyword>
<sequence>MESIGDALQKANLSQYITPLLDIGADDSEQLASLPEPDFQSLLEMTGMSKKPFHVLRFKKAINRLGPSVGGGGPSGLMGSEAVGDSSTHTVTVYATQIDEPGSIAGSLQRPSPVVPQPMQLQSSGASQHLSSYSLTQNSNSLFELMATRSGVPNSSRLSLISRDQLQALVDDTVPVQQELGPSPISPMIWDKGRLEIFRKASIIFSSSISPLTDQEQLLNEAALQLCLWDPTLLVRQKDLIQLAKKLVKQYPSIVLETGHPIYSAIEPKTDLSWSLFPTSSIRLPLSVNRGPDGKFRNCFEENYERRELQIQQVELLIGENASKEKMKQALLLQAKEKMDYSLALKIQEELSVLGKTQREYKTELSRLRRVQRRSVRHQEMKKAKKSNTFEESPNSDFQPSACGTPVAMTTETPETFNLSSQQSNSIPVTMKTDEGVRLAPGDGEGIPLQLHTYIHESVPGTSSMHSYSTGSNPVLSVSSSKSSHNST</sequence>
<dbReference type="Pfam" id="PF04904">
    <property type="entry name" value="SAM_NCD1"/>
    <property type="match status" value="1"/>
</dbReference>
<dbReference type="GO" id="GO:0045892">
    <property type="term" value="P:negative regulation of DNA-templated transcription"/>
    <property type="evidence" value="ECO:0007669"/>
    <property type="project" value="InterPro"/>
</dbReference>
<dbReference type="GO" id="GO:0003712">
    <property type="term" value="F:transcription coregulator activity"/>
    <property type="evidence" value="ECO:0007669"/>
    <property type="project" value="InterPro"/>
</dbReference>
<dbReference type="Gene3D" id="1.20.120.2010">
    <property type="entry name" value="NAB conserved domain 2"/>
    <property type="match status" value="1"/>
</dbReference>
<feature type="compositionally biased region" description="Polar residues" evidence="7">
    <location>
        <begin position="390"/>
        <end position="399"/>
    </location>
</feature>
<feature type="region of interest" description="Disordered" evidence="7">
    <location>
        <begin position="375"/>
        <end position="402"/>
    </location>
</feature>
<organism evidence="10 11">
    <name type="scientific">Amphimedon queenslandica</name>
    <name type="common">Sponge</name>
    <dbReference type="NCBI Taxonomy" id="400682"/>
    <lineage>
        <taxon>Eukaryota</taxon>
        <taxon>Metazoa</taxon>
        <taxon>Porifera</taxon>
        <taxon>Demospongiae</taxon>
        <taxon>Heteroscleromorpha</taxon>
        <taxon>Haplosclerida</taxon>
        <taxon>Niphatidae</taxon>
        <taxon>Amphimedon</taxon>
    </lineage>
</organism>
<dbReference type="Pfam" id="PF04905">
    <property type="entry name" value="NCD2"/>
    <property type="match status" value="1"/>
</dbReference>
<feature type="domain" description="NAB co-repressor" evidence="9">
    <location>
        <begin position="211"/>
        <end position="250"/>
    </location>
</feature>
<dbReference type="EnsemblMetazoa" id="XM_011406721.1">
    <property type="protein sequence ID" value="XP_011405023.1"/>
    <property type="gene ID" value="LOC105313363"/>
</dbReference>
<evidence type="ECO:0000256" key="7">
    <source>
        <dbReference type="SAM" id="MobiDB-lite"/>
    </source>
</evidence>
<dbReference type="Proteomes" id="UP000007879">
    <property type="component" value="Unassembled WGS sequence"/>
</dbReference>
<keyword evidence="6" id="KW-0539">Nucleus</keyword>
<protein>
    <recommendedName>
        <fullName evidence="12">NAB co-repressor domain-containing protein</fullName>
    </recommendedName>
</protein>
<name>A0AAN0IMU9_AMPQE</name>
<dbReference type="KEGG" id="aqu:105313363"/>
<evidence type="ECO:0000256" key="6">
    <source>
        <dbReference type="ARBA" id="ARBA00023242"/>
    </source>
</evidence>
<evidence type="ECO:0000313" key="10">
    <source>
        <dbReference type="EnsemblMetazoa" id="XP_011405023.1"/>
    </source>
</evidence>
<evidence type="ECO:0000256" key="3">
    <source>
        <dbReference type="ARBA" id="ARBA00022491"/>
    </source>
</evidence>
<feature type="region of interest" description="Disordered" evidence="7">
    <location>
        <begin position="458"/>
        <end position="488"/>
    </location>
</feature>
<evidence type="ECO:0000256" key="1">
    <source>
        <dbReference type="ARBA" id="ARBA00004123"/>
    </source>
</evidence>
<dbReference type="InterPro" id="IPR039040">
    <property type="entry name" value="NAB_fam"/>
</dbReference>
<proteinExistence type="inferred from homology"/>
<evidence type="ECO:0000259" key="8">
    <source>
        <dbReference type="Pfam" id="PF04904"/>
    </source>
</evidence>